<dbReference type="AlphaFoldDB" id="A0AAV6K773"/>
<name>A0AAV6K773_9ERIC</name>
<dbReference type="GO" id="GO:0051287">
    <property type="term" value="F:NAD binding"/>
    <property type="evidence" value="ECO:0007669"/>
    <property type="project" value="InterPro"/>
</dbReference>
<evidence type="ECO:0000259" key="1">
    <source>
        <dbReference type="Pfam" id="PF00044"/>
    </source>
</evidence>
<sequence>MRTRCVMLVTCFRSRDDLQPPPYNNSSDFRYLSSIAASRGGAIGGRDGDKKTKKWIQLVAHFTVRITAKIKIGINGFGRIGRLAARVVLQTRAMTLELVVAVYDPFITTDYTYMVLPRLTLIAKACVELNAGRKSLQPWA</sequence>
<evidence type="ECO:0000313" key="2">
    <source>
        <dbReference type="EMBL" id="KAG5548210.1"/>
    </source>
</evidence>
<keyword evidence="3" id="KW-1185">Reference proteome</keyword>
<dbReference type="EMBL" id="JACTNZ010000005">
    <property type="protein sequence ID" value="KAG5548210.1"/>
    <property type="molecule type" value="Genomic_DNA"/>
</dbReference>
<accession>A0AAV6K773</accession>
<dbReference type="Gene3D" id="3.40.50.720">
    <property type="entry name" value="NAD(P)-binding Rossmann-like Domain"/>
    <property type="match status" value="1"/>
</dbReference>
<dbReference type="Proteomes" id="UP000823749">
    <property type="component" value="Chromosome 5"/>
</dbReference>
<feature type="domain" description="Glyceraldehyde 3-phosphate dehydrogenase NAD(P) binding" evidence="1">
    <location>
        <begin position="70"/>
        <end position="113"/>
    </location>
</feature>
<dbReference type="Pfam" id="PF00044">
    <property type="entry name" value="Gp_dh_N"/>
    <property type="match status" value="1"/>
</dbReference>
<dbReference type="InterPro" id="IPR036291">
    <property type="entry name" value="NAD(P)-bd_dom_sf"/>
</dbReference>
<organism evidence="2 3">
    <name type="scientific">Rhododendron griersonianum</name>
    <dbReference type="NCBI Taxonomy" id="479676"/>
    <lineage>
        <taxon>Eukaryota</taxon>
        <taxon>Viridiplantae</taxon>
        <taxon>Streptophyta</taxon>
        <taxon>Embryophyta</taxon>
        <taxon>Tracheophyta</taxon>
        <taxon>Spermatophyta</taxon>
        <taxon>Magnoliopsida</taxon>
        <taxon>eudicotyledons</taxon>
        <taxon>Gunneridae</taxon>
        <taxon>Pentapetalae</taxon>
        <taxon>asterids</taxon>
        <taxon>Ericales</taxon>
        <taxon>Ericaceae</taxon>
        <taxon>Ericoideae</taxon>
        <taxon>Rhodoreae</taxon>
        <taxon>Rhododendron</taxon>
    </lineage>
</organism>
<gene>
    <name evidence="2" type="ORF">RHGRI_013791</name>
</gene>
<dbReference type="SUPFAM" id="SSF51735">
    <property type="entry name" value="NAD(P)-binding Rossmann-fold domains"/>
    <property type="match status" value="1"/>
</dbReference>
<comment type="caution">
    <text evidence="2">The sequence shown here is derived from an EMBL/GenBank/DDBJ whole genome shotgun (WGS) entry which is preliminary data.</text>
</comment>
<evidence type="ECO:0000313" key="3">
    <source>
        <dbReference type="Proteomes" id="UP000823749"/>
    </source>
</evidence>
<reference evidence="2" key="1">
    <citation type="submission" date="2020-08" db="EMBL/GenBank/DDBJ databases">
        <title>Plant Genome Project.</title>
        <authorList>
            <person name="Zhang R.-G."/>
        </authorList>
    </citation>
    <scope>NUCLEOTIDE SEQUENCE</scope>
    <source>
        <strain evidence="2">WSP0</strain>
        <tissue evidence="2">Leaf</tissue>
    </source>
</reference>
<dbReference type="InterPro" id="IPR020828">
    <property type="entry name" value="GlycerAld_3-P_DH_NAD(P)-bd"/>
</dbReference>
<proteinExistence type="predicted"/>
<protein>
    <recommendedName>
        <fullName evidence="1">Glyceraldehyde 3-phosphate dehydrogenase NAD(P) binding domain-containing protein</fullName>
    </recommendedName>
</protein>